<protein>
    <submittedName>
        <fullName evidence="7">HTTM domain-containing protein</fullName>
    </submittedName>
</protein>
<dbReference type="InterPro" id="IPR052964">
    <property type="entry name" value="Sporulation_signal_mat"/>
</dbReference>
<reference evidence="8" key="1">
    <citation type="journal article" date="2019" name="Int. J. Syst. Evol. Microbiol.">
        <title>The Global Catalogue of Microorganisms (GCM) 10K type strain sequencing project: providing services to taxonomists for standard genome sequencing and annotation.</title>
        <authorList>
            <consortium name="The Broad Institute Genomics Platform"/>
            <consortium name="The Broad Institute Genome Sequencing Center for Infectious Disease"/>
            <person name="Wu L."/>
            <person name="Ma J."/>
        </authorList>
    </citation>
    <scope>NUCLEOTIDE SEQUENCE [LARGE SCALE GENOMIC DNA]</scope>
    <source>
        <strain evidence="8">CGMCC 1.15809</strain>
    </source>
</reference>
<evidence type="ECO:0000256" key="2">
    <source>
        <dbReference type="ARBA" id="ARBA00022692"/>
    </source>
</evidence>
<dbReference type="InterPro" id="IPR011020">
    <property type="entry name" value="HTTM-like"/>
</dbReference>
<evidence type="ECO:0000256" key="5">
    <source>
        <dbReference type="SAM" id="Phobius"/>
    </source>
</evidence>
<keyword evidence="2 5" id="KW-0812">Transmembrane</keyword>
<feature type="transmembrane region" description="Helical" evidence="5">
    <location>
        <begin position="266"/>
        <end position="293"/>
    </location>
</feature>
<evidence type="ECO:0000259" key="6">
    <source>
        <dbReference type="SMART" id="SM00752"/>
    </source>
</evidence>
<keyword evidence="4 5" id="KW-0472">Membrane</keyword>
<dbReference type="PANTHER" id="PTHR39535:SF2">
    <property type="entry name" value="HTTM DOMAIN-CONTAINING PROTEIN"/>
    <property type="match status" value="1"/>
</dbReference>
<name>A0ABW1FJH7_9ACTN</name>
<evidence type="ECO:0000256" key="1">
    <source>
        <dbReference type="ARBA" id="ARBA00004127"/>
    </source>
</evidence>
<feature type="transmembrane region" description="Helical" evidence="5">
    <location>
        <begin position="86"/>
        <end position="119"/>
    </location>
</feature>
<organism evidence="7 8">
    <name type="scientific">Streptomyces ramulosus</name>
    <dbReference type="NCBI Taxonomy" id="47762"/>
    <lineage>
        <taxon>Bacteria</taxon>
        <taxon>Bacillati</taxon>
        <taxon>Actinomycetota</taxon>
        <taxon>Actinomycetes</taxon>
        <taxon>Kitasatosporales</taxon>
        <taxon>Streptomycetaceae</taxon>
        <taxon>Streptomyces</taxon>
    </lineage>
</organism>
<evidence type="ECO:0000256" key="4">
    <source>
        <dbReference type="ARBA" id="ARBA00023136"/>
    </source>
</evidence>
<keyword evidence="8" id="KW-1185">Reference proteome</keyword>
<evidence type="ECO:0000313" key="7">
    <source>
        <dbReference type="EMBL" id="MFC5894603.1"/>
    </source>
</evidence>
<dbReference type="RefSeq" id="WP_345088831.1">
    <property type="nucleotide sequence ID" value="NZ_BAAAWG010000015.1"/>
</dbReference>
<feature type="transmembrane region" description="Helical" evidence="5">
    <location>
        <begin position="232"/>
        <end position="254"/>
    </location>
</feature>
<accession>A0ABW1FJH7</accession>
<feature type="transmembrane region" description="Helical" evidence="5">
    <location>
        <begin position="169"/>
        <end position="192"/>
    </location>
</feature>
<evidence type="ECO:0000256" key="3">
    <source>
        <dbReference type="ARBA" id="ARBA00022989"/>
    </source>
</evidence>
<comment type="subcellular location">
    <subcellularLocation>
        <location evidence="1">Endomembrane system</location>
        <topology evidence="1">Multi-pass membrane protein</topology>
    </subcellularLocation>
</comment>
<sequence length="364" mass="39703">MRQKLSSLVAGLDRLTASPAAVTGVSGTRALLGFVGFMFYASQYGERSYLFGPDSVYPWRDFIEGLHENGTFSLYALSTSGAWFDLLFHLGMLTALAVTLGVGGRPVLALHWVLLWSVYQRQPLILDGGDNLAWIVLPMLLLTRCYDRFSLSPGLLRRWSARVPDVVRAVSPALHNLGVAAIGVQICLVYLVSGLYKVQGKMWQDGTALFYVLRIPEFEWPGVSRLLYENDLLVIVGTYAATLFMVYFPVGILVPRLRPWAALGSIGLHVSIALFMGLTGFALTMVACDLIFLSGGIENLLRHARRAGGRAGRALRNRTGWPKAAVGPVTADGGVNTVVTTYDEKMGSISGRHEQAGRPSPRSV</sequence>
<dbReference type="PANTHER" id="PTHR39535">
    <property type="entry name" value="SPORULATION-DELAYING PROTEIN SDPB"/>
    <property type="match status" value="1"/>
</dbReference>
<proteinExistence type="predicted"/>
<evidence type="ECO:0000313" key="8">
    <source>
        <dbReference type="Proteomes" id="UP001596241"/>
    </source>
</evidence>
<dbReference type="Proteomes" id="UP001596241">
    <property type="component" value="Unassembled WGS sequence"/>
</dbReference>
<keyword evidence="3 5" id="KW-1133">Transmembrane helix</keyword>
<gene>
    <name evidence="7" type="ORF">ACFP3M_17455</name>
</gene>
<comment type="caution">
    <text evidence="7">The sequence shown here is derived from an EMBL/GenBank/DDBJ whole genome shotgun (WGS) entry which is preliminary data.</text>
</comment>
<feature type="transmembrane region" description="Helical" evidence="5">
    <location>
        <begin position="20"/>
        <end position="41"/>
    </location>
</feature>
<dbReference type="SMART" id="SM00752">
    <property type="entry name" value="HTTM"/>
    <property type="match status" value="1"/>
</dbReference>
<feature type="domain" description="HTTM-like" evidence="6">
    <location>
        <begin position="15"/>
        <end position="297"/>
    </location>
</feature>
<dbReference type="EMBL" id="JBHSPW010000007">
    <property type="protein sequence ID" value="MFC5894603.1"/>
    <property type="molecule type" value="Genomic_DNA"/>
</dbReference>